<dbReference type="GO" id="GO:0003825">
    <property type="term" value="F:alpha,alpha-trehalose-phosphate synthase (UDP-forming) activity"/>
    <property type="evidence" value="ECO:0007669"/>
    <property type="project" value="TreeGrafter"/>
</dbReference>
<dbReference type="SUPFAM" id="SSF53756">
    <property type="entry name" value="UDP-Glycosyltransferase/glycogen phosphorylase"/>
    <property type="match status" value="1"/>
</dbReference>
<comment type="similarity">
    <text evidence="1">Belongs to the glycosyltransferase 20 family.</text>
</comment>
<gene>
    <name evidence="2" type="ORF">SAMN05443575_2404</name>
</gene>
<proteinExistence type="inferred from homology"/>
<evidence type="ECO:0000313" key="3">
    <source>
        <dbReference type="Proteomes" id="UP000186132"/>
    </source>
</evidence>
<dbReference type="STRING" id="1206085.SAMN05443575_2404"/>
<protein>
    <submittedName>
        <fullName evidence="2">Trehalose 6-phosphate synthase</fullName>
    </submittedName>
</protein>
<keyword evidence="3" id="KW-1185">Reference proteome</keyword>
<evidence type="ECO:0000256" key="1">
    <source>
        <dbReference type="ARBA" id="ARBA00008799"/>
    </source>
</evidence>
<sequence>MSSEGHAQLLVASNRGPLSIVAGEGSDDDEVRRGSGGLVSGMQAALSASPDAVWVSAAMNDRERVLARRSPGGRISEVPFVAEALHGDFDVRMLPIDGTTFRNAYNAIANSTLWFALHRLYDLPTQPIYDASWRRQWASYVRFNQAFADALAEAAAPGAHVMVQDYHLFLVPRMLRRQREDVRIGFFTHTPWVNPADFGVLPDDVQREIVDGMLGADVLGFHTERWAGLFRETAQSVLGVDAPGVRVFPLGTDPDEMHEQAGRRAVDSQLRLLEETVGDRLLIGRIDRTELSKNVYRGLLAYREVLRTRPEWRGRVVHAVFNNPSREDVPAYREYTARIERLAEEIVDEFETDDWTPLLFEISEEYASALAIMRRCDVVFVNSIRDGMNLVVLEELVLSERDPSVVLSRETGAAEILGDDALLVNPFDVSGTAQALVEALIMPREERAARAERMRAAAVALPPVAWFQAQLDELEKTAG</sequence>
<dbReference type="EMBL" id="FQVU01000003">
    <property type="protein sequence ID" value="SHG62289.1"/>
    <property type="molecule type" value="Genomic_DNA"/>
</dbReference>
<accession>A0A1M5LC40</accession>
<dbReference type="AlphaFoldDB" id="A0A1M5LC40"/>
<dbReference type="PANTHER" id="PTHR10788">
    <property type="entry name" value="TREHALOSE-6-PHOSPHATE SYNTHASE"/>
    <property type="match status" value="1"/>
</dbReference>
<evidence type="ECO:0000313" key="2">
    <source>
        <dbReference type="EMBL" id="SHG62289.1"/>
    </source>
</evidence>
<dbReference type="OrthoDB" id="9761633at2"/>
<dbReference type="RefSeq" id="WP_073390486.1">
    <property type="nucleotide sequence ID" value="NZ_FQVU01000003.1"/>
</dbReference>
<name>A0A1M5LC40_9ACTN</name>
<dbReference type="GO" id="GO:0004805">
    <property type="term" value="F:trehalose-phosphatase activity"/>
    <property type="evidence" value="ECO:0007669"/>
    <property type="project" value="TreeGrafter"/>
</dbReference>
<dbReference type="PANTHER" id="PTHR10788:SF106">
    <property type="entry name" value="BCDNA.GH08860"/>
    <property type="match status" value="1"/>
</dbReference>
<dbReference type="Pfam" id="PF00982">
    <property type="entry name" value="Glyco_transf_20"/>
    <property type="match status" value="1"/>
</dbReference>
<dbReference type="Gene3D" id="3.40.50.2000">
    <property type="entry name" value="Glycogen Phosphorylase B"/>
    <property type="match status" value="2"/>
</dbReference>
<reference evidence="2 3" key="1">
    <citation type="submission" date="2016-11" db="EMBL/GenBank/DDBJ databases">
        <authorList>
            <person name="Jaros S."/>
            <person name="Januszkiewicz K."/>
            <person name="Wedrychowicz H."/>
        </authorList>
    </citation>
    <scope>NUCLEOTIDE SEQUENCE [LARGE SCALE GENOMIC DNA]</scope>
    <source>
        <strain evidence="2 3">DSM 45627</strain>
    </source>
</reference>
<dbReference type="Proteomes" id="UP000186132">
    <property type="component" value="Unassembled WGS sequence"/>
</dbReference>
<dbReference type="GO" id="GO:0005829">
    <property type="term" value="C:cytosol"/>
    <property type="evidence" value="ECO:0007669"/>
    <property type="project" value="TreeGrafter"/>
</dbReference>
<organism evidence="2 3">
    <name type="scientific">Jatrophihabitans endophyticus</name>
    <dbReference type="NCBI Taxonomy" id="1206085"/>
    <lineage>
        <taxon>Bacteria</taxon>
        <taxon>Bacillati</taxon>
        <taxon>Actinomycetota</taxon>
        <taxon>Actinomycetes</taxon>
        <taxon>Jatrophihabitantales</taxon>
        <taxon>Jatrophihabitantaceae</taxon>
        <taxon>Jatrophihabitans</taxon>
    </lineage>
</organism>
<dbReference type="GO" id="GO:0005992">
    <property type="term" value="P:trehalose biosynthetic process"/>
    <property type="evidence" value="ECO:0007669"/>
    <property type="project" value="InterPro"/>
</dbReference>
<dbReference type="InterPro" id="IPR001830">
    <property type="entry name" value="Glyco_trans_20"/>
</dbReference>